<organism evidence="7 8">
    <name type="scientific">Holothuria leucospilota</name>
    <name type="common">Black long sea cucumber</name>
    <name type="synonym">Mertensiothuria leucospilota</name>
    <dbReference type="NCBI Taxonomy" id="206669"/>
    <lineage>
        <taxon>Eukaryota</taxon>
        <taxon>Metazoa</taxon>
        <taxon>Echinodermata</taxon>
        <taxon>Eleutherozoa</taxon>
        <taxon>Echinozoa</taxon>
        <taxon>Holothuroidea</taxon>
        <taxon>Aspidochirotacea</taxon>
        <taxon>Aspidochirotida</taxon>
        <taxon>Holothuriidae</taxon>
        <taxon>Holothuria</taxon>
    </lineage>
</organism>
<feature type="transmembrane region" description="Helical" evidence="6">
    <location>
        <begin position="6"/>
        <end position="23"/>
    </location>
</feature>
<feature type="region of interest" description="Disordered" evidence="5">
    <location>
        <begin position="209"/>
        <end position="343"/>
    </location>
</feature>
<evidence type="ECO:0000313" key="7">
    <source>
        <dbReference type="EMBL" id="KAJ8019914.1"/>
    </source>
</evidence>
<protein>
    <submittedName>
        <fullName evidence="7">Adhesion G-protein coupled receptor G6</fullName>
    </submittedName>
</protein>
<evidence type="ECO:0000256" key="1">
    <source>
        <dbReference type="ARBA" id="ARBA00004141"/>
    </source>
</evidence>
<proteinExistence type="predicted"/>
<comment type="caution">
    <text evidence="7">The sequence shown here is derived from an EMBL/GenBank/DDBJ whole genome shotgun (WGS) entry which is preliminary data.</text>
</comment>
<dbReference type="Proteomes" id="UP001152320">
    <property type="component" value="Chromosome 23"/>
</dbReference>
<name>A0A9Q0YDU3_HOLLE</name>
<accession>A0A9Q0YDU3</accession>
<keyword evidence="7" id="KW-0675">Receptor</keyword>
<feature type="transmembrane region" description="Helical" evidence="6">
    <location>
        <begin position="64"/>
        <end position="86"/>
    </location>
</feature>
<gene>
    <name evidence="7" type="ORF">HOLleu_41698</name>
</gene>
<sequence length="343" mass="38029">MLAYNIVVYITIIWNLCAVRKNISKSQSNKTAAIRRFQNAFAISILLGLSWCFGFLAIGSLRMAFNVLFSLFNSFQGVFIFLIFCLRQEEVRAAWKSRFGIKSRKKKREGGASTSQSNLISTTKDVTTESEITTKTSCKAVGEKQQFELVEVEDSRYDIQTKRTSTFQTESQASTKASGEAEQSELVKAEDGNHEIQTTMASTIQNELKASNEASGGEQQSELLKAENGTDDFQTTTTSTYKNELQTVNIASGETQQSEVVKAENGTDDIPAYTTSTFKNELQTSSEPSGERQQSEVVKAEESRHDVQATTLSTFQNELKASSGPEETQQSEQVKPENGRNDI</sequence>
<feature type="compositionally biased region" description="Polar residues" evidence="5">
    <location>
        <begin position="209"/>
        <end position="222"/>
    </location>
</feature>
<evidence type="ECO:0000256" key="6">
    <source>
        <dbReference type="SAM" id="Phobius"/>
    </source>
</evidence>
<feature type="compositionally biased region" description="Polar residues" evidence="5">
    <location>
        <begin position="162"/>
        <end position="177"/>
    </location>
</feature>
<keyword evidence="2 6" id="KW-0812">Transmembrane</keyword>
<dbReference type="Gene3D" id="1.20.1070.10">
    <property type="entry name" value="Rhodopsin 7-helix transmembrane proteins"/>
    <property type="match status" value="1"/>
</dbReference>
<keyword evidence="4 6" id="KW-0472">Membrane</keyword>
<keyword evidence="3 6" id="KW-1133">Transmembrane helix</keyword>
<feature type="compositionally biased region" description="Polar residues" evidence="5">
    <location>
        <begin position="112"/>
        <end position="126"/>
    </location>
</feature>
<comment type="subcellular location">
    <subcellularLocation>
        <location evidence="1">Membrane</location>
        <topology evidence="1">Multi-pass membrane protein</topology>
    </subcellularLocation>
</comment>
<evidence type="ECO:0000256" key="2">
    <source>
        <dbReference type="ARBA" id="ARBA00022692"/>
    </source>
</evidence>
<dbReference type="GO" id="GO:0004930">
    <property type="term" value="F:G protein-coupled receptor activity"/>
    <property type="evidence" value="ECO:0007669"/>
    <property type="project" value="InterPro"/>
</dbReference>
<dbReference type="Pfam" id="PF00002">
    <property type="entry name" value="7tm_2"/>
    <property type="match status" value="1"/>
</dbReference>
<dbReference type="InterPro" id="IPR017983">
    <property type="entry name" value="GPCR_2_secretin-like_CS"/>
</dbReference>
<feature type="compositionally biased region" description="Polar residues" evidence="5">
    <location>
        <begin position="241"/>
        <end position="259"/>
    </location>
</feature>
<dbReference type="AlphaFoldDB" id="A0A9Q0YDU3"/>
<evidence type="ECO:0000256" key="5">
    <source>
        <dbReference type="SAM" id="MobiDB-lite"/>
    </source>
</evidence>
<evidence type="ECO:0000313" key="8">
    <source>
        <dbReference type="Proteomes" id="UP001152320"/>
    </source>
</evidence>
<dbReference type="PROSITE" id="PS00650">
    <property type="entry name" value="G_PROTEIN_RECEP_F2_2"/>
    <property type="match status" value="1"/>
</dbReference>
<dbReference type="InterPro" id="IPR000832">
    <property type="entry name" value="GPCR_2_secretin-like"/>
</dbReference>
<feature type="transmembrane region" description="Helical" evidence="6">
    <location>
        <begin position="39"/>
        <end position="58"/>
    </location>
</feature>
<dbReference type="GO" id="GO:0016020">
    <property type="term" value="C:membrane"/>
    <property type="evidence" value="ECO:0007669"/>
    <property type="project" value="UniProtKB-SubCell"/>
</dbReference>
<dbReference type="PANTHER" id="PTHR47767">
    <property type="entry name" value="ADHESION G PROTEIN-COUPLED RECEPTOR G7"/>
    <property type="match status" value="1"/>
</dbReference>
<feature type="region of interest" description="Disordered" evidence="5">
    <location>
        <begin position="161"/>
        <end position="187"/>
    </location>
</feature>
<keyword evidence="8" id="KW-1185">Reference proteome</keyword>
<evidence type="ECO:0000256" key="4">
    <source>
        <dbReference type="ARBA" id="ARBA00023136"/>
    </source>
</evidence>
<reference evidence="7" key="1">
    <citation type="submission" date="2021-10" db="EMBL/GenBank/DDBJ databases">
        <title>Tropical sea cucumber genome reveals ecological adaptation and Cuvierian tubules defense mechanism.</title>
        <authorList>
            <person name="Chen T."/>
        </authorList>
    </citation>
    <scope>NUCLEOTIDE SEQUENCE</scope>
    <source>
        <strain evidence="7">Nanhai2018</strain>
        <tissue evidence="7">Muscle</tissue>
    </source>
</reference>
<feature type="compositionally biased region" description="Basic and acidic residues" evidence="5">
    <location>
        <begin position="289"/>
        <end position="307"/>
    </location>
</feature>
<dbReference type="InterPro" id="IPR053066">
    <property type="entry name" value="ADGR_G7"/>
</dbReference>
<dbReference type="SUPFAM" id="SSF81321">
    <property type="entry name" value="Family A G protein-coupled receptor-like"/>
    <property type="match status" value="1"/>
</dbReference>
<feature type="compositionally biased region" description="Polar residues" evidence="5">
    <location>
        <begin position="308"/>
        <end position="333"/>
    </location>
</feature>
<evidence type="ECO:0000256" key="3">
    <source>
        <dbReference type="ARBA" id="ARBA00022989"/>
    </source>
</evidence>
<dbReference type="EMBL" id="JAIZAY010000023">
    <property type="protein sequence ID" value="KAJ8019914.1"/>
    <property type="molecule type" value="Genomic_DNA"/>
</dbReference>
<dbReference type="OrthoDB" id="1100386at2759"/>
<feature type="compositionally biased region" description="Basic and acidic residues" evidence="5">
    <location>
        <begin position="334"/>
        <end position="343"/>
    </location>
</feature>
<feature type="region of interest" description="Disordered" evidence="5">
    <location>
        <begin position="106"/>
        <end position="126"/>
    </location>
</feature>
<feature type="compositionally biased region" description="Polar residues" evidence="5">
    <location>
        <begin position="273"/>
        <end position="288"/>
    </location>
</feature>